<keyword evidence="2" id="KW-0560">Oxidoreductase</keyword>
<dbReference type="InterPro" id="IPR008972">
    <property type="entry name" value="Cupredoxin"/>
</dbReference>
<protein>
    <submittedName>
        <fullName evidence="6">Multicopper oxidase with three cupredoxin domains (Includes cell division protein FtsP and spore coat protein CotA)</fullName>
    </submittedName>
</protein>
<dbReference type="STRING" id="52441.SAMN05216302_10594"/>
<evidence type="ECO:0000313" key="7">
    <source>
        <dbReference type="Proteomes" id="UP000199533"/>
    </source>
</evidence>
<dbReference type="InterPro" id="IPR045087">
    <property type="entry name" value="Cu-oxidase_fam"/>
</dbReference>
<dbReference type="PANTHER" id="PTHR11709">
    <property type="entry name" value="MULTI-COPPER OXIDASE"/>
    <property type="match status" value="1"/>
</dbReference>
<keyword evidence="6" id="KW-0132">Cell division</keyword>
<dbReference type="GO" id="GO:0005507">
    <property type="term" value="F:copper ion binding"/>
    <property type="evidence" value="ECO:0007669"/>
    <property type="project" value="InterPro"/>
</dbReference>
<dbReference type="PANTHER" id="PTHR11709:SF518">
    <property type="entry name" value="MULTICOPPER OXIDASE"/>
    <property type="match status" value="1"/>
</dbReference>
<proteinExistence type="predicted"/>
<evidence type="ECO:0000313" key="6">
    <source>
        <dbReference type="EMBL" id="SFL31418.1"/>
    </source>
</evidence>
<feature type="chain" id="PRO_5011658965" evidence="3">
    <location>
        <begin position="29"/>
        <end position="633"/>
    </location>
</feature>
<dbReference type="Proteomes" id="UP000199533">
    <property type="component" value="Unassembled WGS sequence"/>
</dbReference>
<evidence type="ECO:0000256" key="3">
    <source>
        <dbReference type="SAM" id="SignalP"/>
    </source>
</evidence>
<dbReference type="RefSeq" id="WP_090703327.1">
    <property type="nucleotide sequence ID" value="NZ_FOSP01000059.1"/>
</dbReference>
<keyword evidence="6" id="KW-0167">Capsid protein</keyword>
<keyword evidence="7" id="KW-1185">Reference proteome</keyword>
<dbReference type="OrthoDB" id="9757546at2"/>
<accession>A0A1I4GN06</accession>
<sequence length="633" mass="67752">MNRKSSKLAKTNLVLWIFLGLGVSLTHATTQPGSSSELTMPVSVSSDSTKSLSVTLDVKSDTYTMPGISPTPEGGPIKDPVVKARGVGLISHNPDATTPVANNLLAGPTLRVRPGDALNVVFRNSLDYKPSAGDSGHSTTIPHGFDVINLHTHGLHVSPQSPGDNVLTSIFPDKTPQKPLQQCNQEYGEGNCVTGEFAYSYQIPDTHPAGTFWYHAHKHGAVSMHLADAIAGALIIEDPVNGLESLPAVQAAREKIIMLQHISYGGSYSDSQNKGSGTQSDPYLVNCMSVYQDSANCDFDGTKPATPKVTNKTLSVNGQFQPTISMWTEEAQLWRVINGSIGNVTTMCLVPVDDGATDTATGPKAYVLAADGIPLQNLGAGKNDSPVLLTNPVSQPTNGIELLNNELSLLASGQRLDLMVKAPARPGTYALYNSNDDAIDKQCQAATYQGKAPILTVSVKETASDIAYNTSVPTQQALNKLQTPVTITAAESPKLPTQGALFGFTNSTFAPKIGGASAINARVFNPMRSQRNLELGQVDLWSVQSAEGVHMYHIHINSFQLVSRGEMNYPFPVWRDTLLINAPDKSGSGEIVQFLQKPLDFTGILVMHCHNVFHEDNGMMEMVTIQPSAGKNP</sequence>
<reference evidence="7" key="1">
    <citation type="submission" date="2016-10" db="EMBL/GenBank/DDBJ databases">
        <authorList>
            <person name="Varghese N."/>
            <person name="Submissions S."/>
        </authorList>
    </citation>
    <scope>NUCLEOTIDE SEQUENCE [LARGE SCALE GENOMIC DNA]</scope>
    <source>
        <strain evidence="7">Nm69</strain>
    </source>
</reference>
<dbReference type="Pfam" id="PF07732">
    <property type="entry name" value="Cu-oxidase_3"/>
    <property type="match status" value="1"/>
</dbReference>
<keyword evidence="1" id="KW-0479">Metal-binding</keyword>
<evidence type="ECO:0000256" key="2">
    <source>
        <dbReference type="ARBA" id="ARBA00023002"/>
    </source>
</evidence>
<feature type="signal peptide" evidence="3">
    <location>
        <begin position="1"/>
        <end position="28"/>
    </location>
</feature>
<keyword evidence="3" id="KW-0732">Signal</keyword>
<evidence type="ECO:0000259" key="4">
    <source>
        <dbReference type="Pfam" id="PF07731"/>
    </source>
</evidence>
<dbReference type="InterPro" id="IPR011706">
    <property type="entry name" value="Cu-oxidase_C"/>
</dbReference>
<feature type="domain" description="Plastocyanin-like" evidence="5">
    <location>
        <begin position="198"/>
        <end position="239"/>
    </location>
</feature>
<dbReference type="AlphaFoldDB" id="A0A1I4GN06"/>
<dbReference type="EMBL" id="FOSP01000059">
    <property type="protein sequence ID" value="SFL31418.1"/>
    <property type="molecule type" value="Genomic_DNA"/>
</dbReference>
<dbReference type="GO" id="GO:0016491">
    <property type="term" value="F:oxidoreductase activity"/>
    <property type="evidence" value="ECO:0007669"/>
    <property type="project" value="UniProtKB-KW"/>
</dbReference>
<dbReference type="Pfam" id="PF07731">
    <property type="entry name" value="Cu-oxidase_2"/>
    <property type="match status" value="1"/>
</dbReference>
<dbReference type="PROSITE" id="PS00080">
    <property type="entry name" value="MULTICOPPER_OXIDASE2"/>
    <property type="match status" value="1"/>
</dbReference>
<feature type="domain" description="Plastocyanin-like" evidence="4">
    <location>
        <begin position="496"/>
        <end position="627"/>
    </location>
</feature>
<evidence type="ECO:0000259" key="5">
    <source>
        <dbReference type="Pfam" id="PF07732"/>
    </source>
</evidence>
<dbReference type="InterPro" id="IPR002355">
    <property type="entry name" value="Cu_oxidase_Cu_BS"/>
</dbReference>
<dbReference type="CDD" id="cd13853">
    <property type="entry name" value="CuRO_1_Tth-MCO_like"/>
    <property type="match status" value="1"/>
</dbReference>
<dbReference type="InterPro" id="IPR011707">
    <property type="entry name" value="Cu-oxidase-like_N"/>
</dbReference>
<dbReference type="Gene3D" id="2.60.40.420">
    <property type="entry name" value="Cupredoxins - blue copper proteins"/>
    <property type="match status" value="3"/>
</dbReference>
<gene>
    <name evidence="6" type="ORF">SAMN05216302_10594</name>
</gene>
<evidence type="ECO:0000256" key="1">
    <source>
        <dbReference type="ARBA" id="ARBA00022723"/>
    </source>
</evidence>
<dbReference type="SUPFAM" id="SSF49503">
    <property type="entry name" value="Cupredoxins"/>
    <property type="match status" value="2"/>
</dbReference>
<dbReference type="GO" id="GO:0051301">
    <property type="term" value="P:cell division"/>
    <property type="evidence" value="ECO:0007669"/>
    <property type="project" value="UniProtKB-KW"/>
</dbReference>
<organism evidence="6 7">
    <name type="scientific">Nitrosomonas aestuarii</name>
    <dbReference type="NCBI Taxonomy" id="52441"/>
    <lineage>
        <taxon>Bacteria</taxon>
        <taxon>Pseudomonadati</taxon>
        <taxon>Pseudomonadota</taxon>
        <taxon>Betaproteobacteria</taxon>
        <taxon>Nitrosomonadales</taxon>
        <taxon>Nitrosomonadaceae</taxon>
        <taxon>Nitrosomonas</taxon>
    </lineage>
</organism>
<name>A0A1I4GN06_9PROT</name>
<keyword evidence="6" id="KW-0946">Virion</keyword>
<keyword evidence="6" id="KW-0131">Cell cycle</keyword>